<dbReference type="InterPro" id="IPR018960">
    <property type="entry name" value="DUF1990"/>
</dbReference>
<accession>A0ABN2B4U8</accession>
<comment type="caution">
    <text evidence="2">The sequence shown here is derived from an EMBL/GenBank/DDBJ whole genome shotgun (WGS) entry which is preliminary data.</text>
</comment>
<sequence length="190" mass="20755">MTERAQRAEQLPVERARVLADTPTTAPTALFAVDLDALELGDAAPLPRGFDRLSEAAPLRRHDLAAAGDEVLAWGLQLGAGMTVRASDTPIVAGALVVLGLGVGRLRLPIPCLVVEVIDEPERRGFVYATLPGHPECGIERFLVERRDDGVWVRIDAISRPGWLLTRVGAPVARVAQRWMTRRYLRALAR</sequence>
<gene>
    <name evidence="2" type="ORF">GCM10009762_02940</name>
</gene>
<feature type="domain" description="DUF1990" evidence="1">
    <location>
        <begin position="44"/>
        <end position="187"/>
    </location>
</feature>
<keyword evidence="3" id="KW-1185">Reference proteome</keyword>
<reference evidence="2 3" key="1">
    <citation type="journal article" date="2019" name="Int. J. Syst. Evol. Microbiol.">
        <title>The Global Catalogue of Microorganisms (GCM) 10K type strain sequencing project: providing services to taxonomists for standard genome sequencing and annotation.</title>
        <authorList>
            <consortium name="The Broad Institute Genomics Platform"/>
            <consortium name="The Broad Institute Genome Sequencing Center for Infectious Disease"/>
            <person name="Wu L."/>
            <person name="Ma J."/>
        </authorList>
    </citation>
    <scope>NUCLEOTIDE SEQUENCE [LARGE SCALE GENOMIC DNA]</scope>
    <source>
        <strain evidence="2 3">JCM 14588</strain>
    </source>
</reference>
<dbReference type="RefSeq" id="WP_206609357.1">
    <property type="nucleotide sequence ID" value="NZ_BAAANV010000013.1"/>
</dbReference>
<dbReference type="SUPFAM" id="SSF55961">
    <property type="entry name" value="Bet v1-like"/>
    <property type="match status" value="1"/>
</dbReference>
<dbReference type="EMBL" id="BAAANV010000013">
    <property type="protein sequence ID" value="GAA1532422.1"/>
    <property type="molecule type" value="Genomic_DNA"/>
</dbReference>
<organism evidence="2 3">
    <name type="scientific">Dermacoccus barathri</name>
    <dbReference type="NCBI Taxonomy" id="322601"/>
    <lineage>
        <taxon>Bacteria</taxon>
        <taxon>Bacillati</taxon>
        <taxon>Actinomycetota</taxon>
        <taxon>Actinomycetes</taxon>
        <taxon>Micrococcales</taxon>
        <taxon>Dermacoccaceae</taxon>
        <taxon>Dermacoccus</taxon>
    </lineage>
</organism>
<evidence type="ECO:0000259" key="1">
    <source>
        <dbReference type="Pfam" id="PF09348"/>
    </source>
</evidence>
<name>A0ABN2B4U8_9MICO</name>
<evidence type="ECO:0000313" key="3">
    <source>
        <dbReference type="Proteomes" id="UP001501288"/>
    </source>
</evidence>
<dbReference type="PANTHER" id="PTHR34202">
    <property type="entry name" value="UPF0548 PROTEIN"/>
    <property type="match status" value="1"/>
</dbReference>
<protein>
    <recommendedName>
        <fullName evidence="1">DUF1990 domain-containing protein</fullName>
    </recommendedName>
</protein>
<dbReference type="PANTHER" id="PTHR34202:SF1">
    <property type="entry name" value="UPF0548 PROTEIN"/>
    <property type="match status" value="1"/>
</dbReference>
<dbReference type="Pfam" id="PF09348">
    <property type="entry name" value="DUF1990"/>
    <property type="match status" value="1"/>
</dbReference>
<proteinExistence type="predicted"/>
<dbReference type="Proteomes" id="UP001501288">
    <property type="component" value="Unassembled WGS sequence"/>
</dbReference>
<evidence type="ECO:0000313" key="2">
    <source>
        <dbReference type="EMBL" id="GAA1532422.1"/>
    </source>
</evidence>